<evidence type="ECO:0000313" key="2">
    <source>
        <dbReference type="EMBL" id="MCX2977626.1"/>
    </source>
</evidence>
<evidence type="ECO:0000256" key="1">
    <source>
        <dbReference type="SAM" id="Phobius"/>
    </source>
</evidence>
<dbReference type="EMBL" id="SHNO01000001">
    <property type="protein sequence ID" value="MCX2977626.1"/>
    <property type="molecule type" value="Genomic_DNA"/>
</dbReference>
<reference evidence="2" key="1">
    <citation type="submission" date="2019-02" db="EMBL/GenBank/DDBJ databases">
        <authorList>
            <person name="Li S.-H."/>
        </authorList>
    </citation>
    <scope>NUCLEOTIDE SEQUENCE</scope>
    <source>
        <strain evidence="2">IMCC11814</strain>
    </source>
</reference>
<organism evidence="2 3">
    <name type="scientific">Candidatus Marimicrobium litorale</name>
    <dbReference type="NCBI Taxonomy" id="2518991"/>
    <lineage>
        <taxon>Bacteria</taxon>
        <taxon>Pseudomonadati</taxon>
        <taxon>Pseudomonadota</taxon>
        <taxon>Gammaproteobacteria</taxon>
        <taxon>Cellvibrionales</taxon>
        <taxon>Halieaceae</taxon>
        <taxon>Marimicrobium</taxon>
    </lineage>
</organism>
<dbReference type="Proteomes" id="UP001143304">
    <property type="component" value="Unassembled WGS sequence"/>
</dbReference>
<keyword evidence="1" id="KW-0812">Transmembrane</keyword>
<evidence type="ECO:0000313" key="3">
    <source>
        <dbReference type="Proteomes" id="UP001143304"/>
    </source>
</evidence>
<sequence length="381" mass="42285">MLRATLASMLLGLAMLLAVLMLFFHPPSSGESPLQAINMTEETLEVVAPSWQLIDGRLDLELAGFGVGVVTLLTPGIDAQDYPYLHLSLEHPPPDLGATMSLRKGGKTVHQYILEDQPLTDLWIATREFKGWDGSIEAITIILTSKEPSALTVTDISLHPASATLQLRAILSDLGSFAPWKRAQMNTHTGAAKVASFYPVPLVVTLMLLSFVAYGVVVLLSRGRITFSWTVPAMIFLACWLVLDLVWQNRLLRQVAHSHLTFAGLSPEEKLAAGPDAKLYRSIATVKAHINEPDARVMVATSDLYAGMRAAYFLYPLNAYWRLERPELPDAQYLRKGDYILVLSPSRAYAHKDKGVRLPETRMYPAEMVYSSLTMRLLRLK</sequence>
<name>A0ABT3T732_9GAMM</name>
<protein>
    <submittedName>
        <fullName evidence="2">Uncharacterized protein</fullName>
    </submittedName>
</protein>
<accession>A0ABT3T732</accession>
<keyword evidence="3" id="KW-1185">Reference proteome</keyword>
<feature type="transmembrane region" description="Helical" evidence="1">
    <location>
        <begin position="197"/>
        <end position="220"/>
    </location>
</feature>
<keyword evidence="1" id="KW-0472">Membrane</keyword>
<gene>
    <name evidence="2" type="ORF">EYC82_09695</name>
</gene>
<feature type="transmembrane region" description="Helical" evidence="1">
    <location>
        <begin position="227"/>
        <end position="247"/>
    </location>
</feature>
<proteinExistence type="predicted"/>
<keyword evidence="1" id="KW-1133">Transmembrane helix</keyword>
<comment type="caution">
    <text evidence="2">The sequence shown here is derived from an EMBL/GenBank/DDBJ whole genome shotgun (WGS) entry which is preliminary data.</text>
</comment>